<evidence type="ECO:0008006" key="7">
    <source>
        <dbReference type="Google" id="ProtNLM"/>
    </source>
</evidence>
<evidence type="ECO:0000313" key="4">
    <source>
        <dbReference type="EMBL" id="AOZ47084.1"/>
    </source>
</evidence>
<dbReference type="Pfam" id="PF13385">
    <property type="entry name" value="Laminin_G_3"/>
    <property type="match status" value="1"/>
</dbReference>
<proteinExistence type="predicted"/>
<reference evidence="4 6" key="1">
    <citation type="journal article" date="2016" name="Plant Dis.">
        <title>Improved production of propionic acid using genome shuffling.</title>
        <authorList>
            <person name="Luna-Flores C.H."/>
            <person name="Palfreyman R.W."/>
            <person name="Kromer J.O."/>
            <person name="Nielsen L.K."/>
            <person name="Marcellin E."/>
        </authorList>
    </citation>
    <scope>NUCLEOTIDE SEQUENCE [LARGE SCALE GENOMIC DNA]</scope>
    <source>
        <strain evidence="4 6">F3E8</strain>
    </source>
</reference>
<evidence type="ECO:0000313" key="6">
    <source>
        <dbReference type="Proteomes" id="UP000178666"/>
    </source>
</evidence>
<dbReference type="NCBIfam" id="NF033679">
    <property type="entry name" value="DNRLRE_dom"/>
    <property type="match status" value="1"/>
</dbReference>
<feature type="signal peptide" evidence="2">
    <location>
        <begin position="1"/>
        <end position="25"/>
    </location>
</feature>
<feature type="chain" id="PRO_5042012304" description="LamG domain-containing protein" evidence="2">
    <location>
        <begin position="26"/>
        <end position="886"/>
    </location>
</feature>
<dbReference type="InterPro" id="IPR013320">
    <property type="entry name" value="ConA-like_dom_sf"/>
</dbReference>
<evidence type="ECO:0000313" key="3">
    <source>
        <dbReference type="EMBL" id="AMS05615.1"/>
    </source>
</evidence>
<keyword evidence="6" id="KW-1185">Reference proteome</keyword>
<organism evidence="3 5">
    <name type="scientific">Acidipropionibacterium acidipropionici</name>
    <dbReference type="NCBI Taxonomy" id="1748"/>
    <lineage>
        <taxon>Bacteria</taxon>
        <taxon>Bacillati</taxon>
        <taxon>Actinomycetota</taxon>
        <taxon>Actinomycetes</taxon>
        <taxon>Propionibacteriales</taxon>
        <taxon>Propionibacteriaceae</taxon>
        <taxon>Acidipropionibacterium</taxon>
    </lineage>
</organism>
<keyword evidence="2" id="KW-0732">Signal</keyword>
<dbReference type="Proteomes" id="UP000178666">
    <property type="component" value="Chromosome"/>
</dbReference>
<dbReference type="EMBL" id="CP014352">
    <property type="protein sequence ID" value="AMS05615.1"/>
    <property type="molecule type" value="Genomic_DNA"/>
</dbReference>
<evidence type="ECO:0000256" key="1">
    <source>
        <dbReference type="SAM" id="MobiDB-lite"/>
    </source>
</evidence>
<dbReference type="Proteomes" id="UP000075221">
    <property type="component" value="Chromosome"/>
</dbReference>
<evidence type="ECO:0000256" key="2">
    <source>
        <dbReference type="SAM" id="SignalP"/>
    </source>
</evidence>
<evidence type="ECO:0000313" key="5">
    <source>
        <dbReference type="Proteomes" id="UP000075221"/>
    </source>
</evidence>
<reference evidence="3 5" key="2">
    <citation type="submission" date="2016-02" db="EMBL/GenBank/DDBJ databases">
        <title>Complete Genome Sequence of Propionibacterium acidipropionici ATCC 55737.</title>
        <authorList>
            <person name="Luna Flores C.H."/>
            <person name="Nielsen L.K."/>
            <person name="Marcellin E."/>
        </authorList>
    </citation>
    <scope>NUCLEOTIDE SEQUENCE [LARGE SCALE GENOMIC DNA]</scope>
    <source>
        <strain evidence="3 5">ATCC 55737</strain>
    </source>
</reference>
<dbReference type="EMBL" id="CP015970">
    <property type="protein sequence ID" value="AOZ47084.1"/>
    <property type="molecule type" value="Genomic_DNA"/>
</dbReference>
<dbReference type="SUPFAM" id="SSF49899">
    <property type="entry name" value="Concanavalin A-like lectins/glucanases"/>
    <property type="match status" value="1"/>
</dbReference>
<dbReference type="Gene3D" id="2.60.120.200">
    <property type="match status" value="1"/>
</dbReference>
<accession>A0AAC8YFK0</accession>
<protein>
    <recommendedName>
        <fullName evidence="7">LamG domain-containing protein</fullName>
    </recommendedName>
</protein>
<sequence length="886" mass="91503">MTSLLRRRLTAVACLAALMCAPVPAAVADPGPAPTPAVSTPEADGPEAGVPATPAEAEALARAKASGTTVPVDASTTQTSLVAARPDGTLEATITPAPAQVKQNGAWTPVDQDLTRTAGRLAPRAGAVDASLEAGGGTVLARLADDQGRWFQLAWPTVLPTPVVTGDTAVYRDVTPGVDLVARATGTGVATYLVISSASAADADVVANLAYTWSASPGLSLNASREGLQVTDGEGDLVFTAPGLAMWDSSDLPASARSDTAAVATTGGDGHRRQLETTVTGHIINIGVDTAMLDDPGTVFPVAIDPAMTVGQGAWTMVWNNGQTFWGSAEEARVGYDGWSDNKVSRVYYRFNLASLAGRVIASATLAHRNTHSPNFDCNLATYGPGVQAWTTDPISSATTWSKQPAAKILQSTATVAHGHSGSCPGYSRTEWNVTQGVKGYQTTGAMTLMLRSANESNRDGWRRYATIAGQAPALTVVYHVTPSTPTRANVAPLYNNTPYTSAKTLTLSAAIASGDKTDSKLYAKFGVSPYGSGTWTTFNSGYITGAGTVNATWKPPKEGAYSYRVQACSNSGGGCSGWSGSYAVTADWTAPATPAISGPANPTANQATGYTFSSPTSDVTGYRWGITNPPGTAVPGTSAGVTVNLKPPLGPTTLYGLAVDRAGNQSPTAHLDLKAAGTQTLAHKWLLDGDGTDTGDPAVLFNLPLDGSGTGLWTGGVTPPGCPEAQGQAFRPGGQNVRLLDGSGAGLISTEAFTVAAWIRPESADLAAGEHFATWYTAPGHRAFMISITDGHWTASVGDATITGPAAEADTWAYVGIAYDGQGRANLYVDLDDDTYQATGITPAQGTTLGIGWGGTTWTGAIDKVTIHTTYQEQATFRTQRNQCS</sequence>
<name>A0AAC8YFK0_9ACTN</name>
<dbReference type="AlphaFoldDB" id="A0AAC8YFK0"/>
<feature type="region of interest" description="Disordered" evidence="1">
    <location>
        <begin position="30"/>
        <end position="51"/>
    </location>
</feature>
<dbReference type="RefSeq" id="WP_062819681.1">
    <property type="nucleotide sequence ID" value="NZ_CP014352.1"/>
</dbReference>
<gene>
    <name evidence="4" type="ORF">A8L58_10735</name>
    <name evidence="3" type="ORF">AXH35_09295</name>
</gene>